<dbReference type="OrthoDB" id="20872at2759"/>
<dbReference type="EMBL" id="LSRX01003741">
    <property type="protein sequence ID" value="OLP74429.1"/>
    <property type="molecule type" value="Genomic_DNA"/>
</dbReference>
<organism evidence="1 2">
    <name type="scientific">Symbiodinium microadriaticum</name>
    <name type="common">Dinoflagellate</name>
    <name type="synonym">Zooxanthella microadriatica</name>
    <dbReference type="NCBI Taxonomy" id="2951"/>
    <lineage>
        <taxon>Eukaryota</taxon>
        <taxon>Sar</taxon>
        <taxon>Alveolata</taxon>
        <taxon>Dinophyceae</taxon>
        <taxon>Suessiales</taxon>
        <taxon>Symbiodiniaceae</taxon>
        <taxon>Symbiodinium</taxon>
    </lineage>
</organism>
<evidence type="ECO:0000313" key="2">
    <source>
        <dbReference type="Proteomes" id="UP000186817"/>
    </source>
</evidence>
<protein>
    <submittedName>
        <fullName evidence="1">Uncharacterized protein</fullName>
    </submittedName>
</protein>
<dbReference type="InterPro" id="IPR036770">
    <property type="entry name" value="Ankyrin_rpt-contain_sf"/>
</dbReference>
<comment type="caution">
    <text evidence="1">The sequence shown here is derived from an EMBL/GenBank/DDBJ whole genome shotgun (WGS) entry which is preliminary data.</text>
</comment>
<dbReference type="Gene3D" id="1.25.40.20">
    <property type="entry name" value="Ankyrin repeat-containing domain"/>
    <property type="match status" value="1"/>
</dbReference>
<name>A0A1Q9BUT5_SYMMI</name>
<keyword evidence="2" id="KW-1185">Reference proteome</keyword>
<proteinExistence type="predicted"/>
<dbReference type="SUPFAM" id="SSF48403">
    <property type="entry name" value="Ankyrin repeat"/>
    <property type="match status" value="1"/>
</dbReference>
<dbReference type="Proteomes" id="UP000186817">
    <property type="component" value="Unassembled WGS sequence"/>
</dbReference>
<reference evidence="1 2" key="1">
    <citation type="submission" date="2016-02" db="EMBL/GenBank/DDBJ databases">
        <title>Genome analysis of coral dinoflagellate symbionts highlights evolutionary adaptations to a symbiotic lifestyle.</title>
        <authorList>
            <person name="Aranda M."/>
            <person name="Li Y."/>
            <person name="Liew Y.J."/>
            <person name="Baumgarten S."/>
            <person name="Simakov O."/>
            <person name="Wilson M."/>
            <person name="Piel J."/>
            <person name="Ashoor H."/>
            <person name="Bougouffa S."/>
            <person name="Bajic V.B."/>
            <person name="Ryu T."/>
            <person name="Ravasi T."/>
            <person name="Bayer T."/>
            <person name="Micklem G."/>
            <person name="Kim H."/>
            <person name="Bhak J."/>
            <person name="Lajeunesse T.C."/>
            <person name="Voolstra C.R."/>
        </authorList>
    </citation>
    <scope>NUCLEOTIDE SEQUENCE [LARGE SCALE GENOMIC DNA]</scope>
    <source>
        <strain evidence="1 2">CCMP2467</strain>
    </source>
</reference>
<dbReference type="AlphaFoldDB" id="A0A1Q9BUT5"/>
<accession>A0A1Q9BUT5</accession>
<evidence type="ECO:0000313" key="1">
    <source>
        <dbReference type="EMBL" id="OLP74429.1"/>
    </source>
</evidence>
<sequence>MGEPEELFVVFGILSQEPSSKLFEVIEAERTDELLVEKELESVDANVRDKRGETAACKASRNGHLKVLRRLQLARADFTLADDMT</sequence>
<gene>
    <name evidence="1" type="ORF">AK812_SmicGene46033</name>
</gene>